<dbReference type="GO" id="GO:0005576">
    <property type="term" value="C:extracellular region"/>
    <property type="evidence" value="ECO:0007669"/>
    <property type="project" value="InterPro"/>
</dbReference>
<evidence type="ECO:0000313" key="2">
    <source>
        <dbReference type="EMBL" id="MTW25552.1"/>
    </source>
</evidence>
<comment type="caution">
    <text evidence="2">The sequence shown here is derived from an EMBL/GenBank/DDBJ whole genome shotgun (WGS) entry which is preliminary data.</text>
</comment>
<dbReference type="RefSeq" id="WP_155459681.1">
    <property type="nucleotide sequence ID" value="NZ_WNHS01000308.1"/>
</dbReference>
<accession>A0A6G2DWC5</accession>
<dbReference type="InterPro" id="IPR011505">
    <property type="entry name" value="Peptidase_M26_C_dom"/>
</dbReference>
<sequence>SRDEGHAGLSDNFIISKISKGEFLTMEAFKKGYFKKVVEELKTKGIRPVTINQKTYSTFEELQEGFKQAVERDLKKNQLDERETRNFKFQVFRQLLQQTDSFKTSIFR</sequence>
<evidence type="ECO:0000259" key="1">
    <source>
        <dbReference type="Pfam" id="PF07580"/>
    </source>
</evidence>
<name>A0A6G2DWC5_STREE</name>
<evidence type="ECO:0000313" key="3">
    <source>
        <dbReference type="Proteomes" id="UP000490982"/>
    </source>
</evidence>
<feature type="domain" description="Peptidase M26 C-terminal" evidence="1">
    <location>
        <begin position="9"/>
        <end position="107"/>
    </location>
</feature>
<reference evidence="2 3" key="1">
    <citation type="submission" date="2019-11" db="EMBL/GenBank/DDBJ databases">
        <title>Growth characteristics of pneumococcus vary with the chemical composition of the capsule and with environmental conditions.</title>
        <authorList>
            <person name="Tothpal A."/>
            <person name="Desobry K."/>
            <person name="Joshi S."/>
            <person name="Wyllie A.L."/>
            <person name="Weinberger D.M."/>
        </authorList>
    </citation>
    <scope>NUCLEOTIDE SEQUENCE [LARGE SCALE GENOMIC DNA]</scope>
    <source>
        <strain evidence="3">pnumococcus23A</strain>
    </source>
</reference>
<dbReference type="AlphaFoldDB" id="A0A6G2DWC5"/>
<proteinExistence type="predicted"/>
<feature type="non-terminal residue" evidence="2">
    <location>
        <position position="1"/>
    </location>
</feature>
<dbReference type="Pfam" id="PF07580">
    <property type="entry name" value="Peptidase_M26_C"/>
    <property type="match status" value="1"/>
</dbReference>
<dbReference type="EMBL" id="WNHS01000308">
    <property type="protein sequence ID" value="MTW25552.1"/>
    <property type="molecule type" value="Genomic_DNA"/>
</dbReference>
<organism evidence="2 3">
    <name type="scientific">Streptococcus pneumoniae</name>
    <dbReference type="NCBI Taxonomy" id="1313"/>
    <lineage>
        <taxon>Bacteria</taxon>
        <taxon>Bacillati</taxon>
        <taxon>Bacillota</taxon>
        <taxon>Bacilli</taxon>
        <taxon>Lactobacillales</taxon>
        <taxon>Streptococcaceae</taxon>
        <taxon>Streptococcus</taxon>
    </lineage>
</organism>
<dbReference type="GO" id="GO:0008270">
    <property type="term" value="F:zinc ion binding"/>
    <property type="evidence" value="ECO:0007669"/>
    <property type="project" value="InterPro"/>
</dbReference>
<protein>
    <recommendedName>
        <fullName evidence="1">Peptidase M26 C-terminal domain-containing protein</fullName>
    </recommendedName>
</protein>
<gene>
    <name evidence="2" type="ORF">GM537_12200</name>
</gene>
<dbReference type="Proteomes" id="UP000490982">
    <property type="component" value="Unassembled WGS sequence"/>
</dbReference>
<dbReference type="GO" id="GO:0004222">
    <property type="term" value="F:metalloendopeptidase activity"/>
    <property type="evidence" value="ECO:0007669"/>
    <property type="project" value="InterPro"/>
</dbReference>